<dbReference type="InterPro" id="IPR050237">
    <property type="entry name" value="ATP-dep_AMP-bd_enzyme"/>
</dbReference>
<reference evidence="3 4" key="1">
    <citation type="journal article" date="2010" name="Mol. Plant Microbe Interact.">
        <title>Streptomyces scabies 87-22 contains a coronafacic acid-like biosynthetic cluster that contributes to plant-microbe interactions.</title>
        <authorList>
            <person name="Bignell D.R."/>
            <person name="Seipke R.F."/>
            <person name="Huguet-Tapia J.C."/>
            <person name="Chambers A.H."/>
            <person name="Parry R.J."/>
            <person name="Loria R."/>
        </authorList>
    </citation>
    <scope>NUCLEOTIDE SEQUENCE [LARGE SCALE GENOMIC DNA]</scope>
    <source>
        <strain evidence="3 4">87.22</strain>
    </source>
</reference>
<evidence type="ECO:0000259" key="2">
    <source>
        <dbReference type="Pfam" id="PF00501"/>
    </source>
</evidence>
<evidence type="ECO:0000256" key="1">
    <source>
        <dbReference type="SAM" id="MobiDB-lite"/>
    </source>
</evidence>
<feature type="region of interest" description="Disordered" evidence="1">
    <location>
        <begin position="228"/>
        <end position="247"/>
    </location>
</feature>
<dbReference type="eggNOG" id="COG0318">
    <property type="taxonomic scope" value="Bacteria"/>
</dbReference>
<dbReference type="InterPro" id="IPR000873">
    <property type="entry name" value="AMP-dep_synth/lig_dom"/>
</dbReference>
<dbReference type="Gene3D" id="3.40.50.12780">
    <property type="entry name" value="N-terminal domain of ligase-like"/>
    <property type="match status" value="1"/>
</dbReference>
<dbReference type="KEGG" id="scb:SCAB_89481"/>
<feature type="compositionally biased region" description="Low complexity" evidence="1">
    <location>
        <begin position="228"/>
        <end position="238"/>
    </location>
</feature>
<dbReference type="Proteomes" id="UP000001444">
    <property type="component" value="Chromosome"/>
</dbReference>
<dbReference type="PROSITE" id="PS00455">
    <property type="entry name" value="AMP_BINDING"/>
    <property type="match status" value="1"/>
</dbReference>
<dbReference type="GeneID" id="77145574"/>
<dbReference type="InterPro" id="IPR042099">
    <property type="entry name" value="ANL_N_sf"/>
</dbReference>
<dbReference type="PANTHER" id="PTHR43767">
    <property type="entry name" value="LONG-CHAIN-FATTY-ACID--COA LIGASE"/>
    <property type="match status" value="1"/>
</dbReference>
<evidence type="ECO:0000313" key="3">
    <source>
        <dbReference type="EMBL" id="CBG75883.1"/>
    </source>
</evidence>
<sequence length="247" mass="25911">MAITDFFDRGWRARPEGTAFVMDERTFTYREIGELSHRVANALSAAGLQPESKGAVLTSNDPVGWACVLGIWRAGLAWVPVNPAGPRAEIGRLLDGFDCEVLFCHETLLPVVEPLPADLKMLRTVVSLGEDPRLASKAGAVTLDDFLKDASTDLPDHVPEPDAVAGIMPTGGTTGAPKGVMNTHRGLSVSAVHQMLAASYAADEPIVNLLAAPMTHTAGTLTLPCPAPHAAARSSSRPAPTPSGCST</sequence>
<keyword evidence="3" id="KW-0436">Ligase</keyword>
<dbReference type="InterPro" id="IPR020845">
    <property type="entry name" value="AMP-binding_CS"/>
</dbReference>
<dbReference type="SUPFAM" id="SSF56801">
    <property type="entry name" value="Acetyl-CoA synthetase-like"/>
    <property type="match status" value="1"/>
</dbReference>
<protein>
    <submittedName>
        <fullName evidence="3">Putative ligase</fullName>
    </submittedName>
</protein>
<name>C9Z7Y0_STRSW</name>
<dbReference type="AlphaFoldDB" id="C9Z7Y0"/>
<dbReference type="HOGENOM" id="CLU_1124052_0_0_11"/>
<dbReference type="Pfam" id="PF00501">
    <property type="entry name" value="AMP-binding"/>
    <property type="match status" value="1"/>
</dbReference>
<evidence type="ECO:0000313" key="4">
    <source>
        <dbReference type="Proteomes" id="UP000001444"/>
    </source>
</evidence>
<dbReference type="PANTHER" id="PTHR43767:SF1">
    <property type="entry name" value="NONRIBOSOMAL PEPTIDE SYNTHASE PES1 (EUROFUNG)-RELATED"/>
    <property type="match status" value="1"/>
</dbReference>
<dbReference type="GO" id="GO:0016874">
    <property type="term" value="F:ligase activity"/>
    <property type="evidence" value="ECO:0007669"/>
    <property type="project" value="UniProtKB-KW"/>
</dbReference>
<organism evidence="3 4">
    <name type="scientific">Streptomyces scabiei (strain 87.22)</name>
    <dbReference type="NCBI Taxonomy" id="680198"/>
    <lineage>
        <taxon>Bacteria</taxon>
        <taxon>Bacillati</taxon>
        <taxon>Actinomycetota</taxon>
        <taxon>Actinomycetes</taxon>
        <taxon>Kitasatosporales</taxon>
        <taxon>Streptomycetaceae</taxon>
        <taxon>Streptomyces</taxon>
    </lineage>
</organism>
<dbReference type="RefSeq" id="WP_013006317.1">
    <property type="nucleotide sequence ID" value="NC_013929.1"/>
</dbReference>
<dbReference type="STRING" id="680198.SCAB_89481"/>
<gene>
    <name evidence="3" type="ordered locus">SCAB_89481</name>
</gene>
<keyword evidence="4" id="KW-1185">Reference proteome</keyword>
<dbReference type="EMBL" id="FN554889">
    <property type="protein sequence ID" value="CBG75883.1"/>
    <property type="molecule type" value="Genomic_DNA"/>
</dbReference>
<feature type="domain" description="AMP-dependent synthetase/ligase" evidence="2">
    <location>
        <begin position="8"/>
        <end position="226"/>
    </location>
</feature>
<proteinExistence type="predicted"/>
<accession>C9Z7Y0</accession>